<dbReference type="Proteomes" id="UP000824469">
    <property type="component" value="Unassembled WGS sequence"/>
</dbReference>
<evidence type="ECO:0000313" key="2">
    <source>
        <dbReference type="EMBL" id="KAH9322973.1"/>
    </source>
</evidence>
<dbReference type="InterPro" id="IPR001810">
    <property type="entry name" value="F-box_dom"/>
</dbReference>
<sequence length="409" mass="47027">MEGGTGGEGLHHDDLPEDLIFRILALLPIRSQVKMRCVCKRWNHLLRTRQFQELFKTMPPSSTPAFCIQVDVGQLWVIEKSTEYYKLPPMPALMAMGQNSNPSTIWLAGSSINYSLLKKKNLDEYSYPSFFVCNPAASTWIMLPRPPYKIEWLTYSFIYAMGFSTCNSSDSERHCTVVFGESTNSEDDVDYNKIIMEVYDCESNTWTGPICVSHGFEDDSIWPVGSGVYSQGKYYWLNLANRGEVLEFSLAHPHWTKLPFPGVAASHAAVKNYSSDEDYDDIYNHHIDCVWPWKLTGTDGRIVVMNKRSLCMWMLNKERGEDGLIQNRWVELHLDLSYPTYDVAVNNAGQILVVGRNICIYSEEGTRVKTIESCEIEYEYELHDPKVAFRQFLNVSAFPFECNNIWWPN</sequence>
<keyword evidence="3" id="KW-1185">Reference proteome</keyword>
<dbReference type="EMBL" id="JAHRHJ020000003">
    <property type="protein sequence ID" value="KAH9322973.1"/>
    <property type="molecule type" value="Genomic_DNA"/>
</dbReference>
<dbReference type="AlphaFoldDB" id="A0AA38GJC0"/>
<dbReference type="InterPro" id="IPR036047">
    <property type="entry name" value="F-box-like_dom_sf"/>
</dbReference>
<dbReference type="PROSITE" id="PS50181">
    <property type="entry name" value="FBOX"/>
    <property type="match status" value="1"/>
</dbReference>
<dbReference type="Gene3D" id="1.20.1280.50">
    <property type="match status" value="1"/>
</dbReference>
<protein>
    <recommendedName>
        <fullName evidence="1">F-box domain-containing protein</fullName>
    </recommendedName>
</protein>
<gene>
    <name evidence="2" type="ORF">KI387_017612</name>
</gene>
<dbReference type="OMA" id="CEIEYEY"/>
<evidence type="ECO:0000259" key="1">
    <source>
        <dbReference type="PROSITE" id="PS50181"/>
    </source>
</evidence>
<reference evidence="2 3" key="1">
    <citation type="journal article" date="2021" name="Nat. Plants">
        <title>The Taxus genome provides insights into paclitaxel biosynthesis.</title>
        <authorList>
            <person name="Xiong X."/>
            <person name="Gou J."/>
            <person name="Liao Q."/>
            <person name="Li Y."/>
            <person name="Zhou Q."/>
            <person name="Bi G."/>
            <person name="Li C."/>
            <person name="Du R."/>
            <person name="Wang X."/>
            <person name="Sun T."/>
            <person name="Guo L."/>
            <person name="Liang H."/>
            <person name="Lu P."/>
            <person name="Wu Y."/>
            <person name="Zhang Z."/>
            <person name="Ro D.K."/>
            <person name="Shang Y."/>
            <person name="Huang S."/>
            <person name="Yan J."/>
        </authorList>
    </citation>
    <scope>NUCLEOTIDE SEQUENCE [LARGE SCALE GENOMIC DNA]</scope>
    <source>
        <strain evidence="2">Ta-2019</strain>
    </source>
</reference>
<organism evidence="2 3">
    <name type="scientific">Taxus chinensis</name>
    <name type="common">Chinese yew</name>
    <name type="synonym">Taxus wallichiana var. chinensis</name>
    <dbReference type="NCBI Taxonomy" id="29808"/>
    <lineage>
        <taxon>Eukaryota</taxon>
        <taxon>Viridiplantae</taxon>
        <taxon>Streptophyta</taxon>
        <taxon>Embryophyta</taxon>
        <taxon>Tracheophyta</taxon>
        <taxon>Spermatophyta</taxon>
        <taxon>Pinopsida</taxon>
        <taxon>Pinidae</taxon>
        <taxon>Conifers II</taxon>
        <taxon>Cupressales</taxon>
        <taxon>Taxaceae</taxon>
        <taxon>Taxus</taxon>
    </lineage>
</organism>
<dbReference type="SUPFAM" id="SSF81383">
    <property type="entry name" value="F-box domain"/>
    <property type="match status" value="1"/>
</dbReference>
<proteinExistence type="predicted"/>
<dbReference type="SMART" id="SM00256">
    <property type="entry name" value="FBOX"/>
    <property type="match status" value="1"/>
</dbReference>
<feature type="domain" description="F-box" evidence="1">
    <location>
        <begin position="9"/>
        <end position="58"/>
    </location>
</feature>
<evidence type="ECO:0000313" key="3">
    <source>
        <dbReference type="Proteomes" id="UP000824469"/>
    </source>
</evidence>
<accession>A0AA38GJC0</accession>
<comment type="caution">
    <text evidence="2">The sequence shown here is derived from an EMBL/GenBank/DDBJ whole genome shotgun (WGS) entry which is preliminary data.</text>
</comment>
<dbReference type="Pfam" id="PF00646">
    <property type="entry name" value="F-box"/>
    <property type="match status" value="1"/>
</dbReference>
<dbReference type="PANTHER" id="PTHR31672">
    <property type="entry name" value="BNACNNG10540D PROTEIN"/>
    <property type="match status" value="1"/>
</dbReference>
<dbReference type="InterPro" id="IPR050796">
    <property type="entry name" value="SCF_F-box_component"/>
</dbReference>
<name>A0AA38GJC0_TAXCH</name>
<dbReference type="CDD" id="cd22157">
    <property type="entry name" value="F-box_AtFBW1-like"/>
    <property type="match status" value="1"/>
</dbReference>